<reference evidence="1 2" key="2">
    <citation type="submission" date="2018-03" db="EMBL/GenBank/DDBJ databases">
        <title>The ancient ancestry and fast evolution of plastids.</title>
        <authorList>
            <person name="Moore K.R."/>
            <person name="Magnabosco C."/>
            <person name="Momper L."/>
            <person name="Gold D.A."/>
            <person name="Bosak T."/>
            <person name="Fournier G.P."/>
        </authorList>
    </citation>
    <scope>NUCLEOTIDE SEQUENCE [LARGE SCALE GENOMIC DNA]</scope>
    <source>
        <strain evidence="1 2">CCAP 1448/3</strain>
    </source>
</reference>
<dbReference type="RefSeq" id="WP_106289905.1">
    <property type="nucleotide sequence ID" value="NZ_CAWNTC010000125.1"/>
</dbReference>
<dbReference type="AlphaFoldDB" id="A0A2T1C0A3"/>
<dbReference type="OrthoDB" id="517678at2"/>
<sequence length="78" mass="8844">MSTSQIAIRIPPPRLQECDSLSETLRDRYIRRIGTSKTDVVVSAMANYLDGLESIPLTQRITELELKVQKLEAARSRN</sequence>
<keyword evidence="2" id="KW-1185">Reference proteome</keyword>
<dbReference type="Proteomes" id="UP000238762">
    <property type="component" value="Unassembled WGS sequence"/>
</dbReference>
<name>A0A2T1C0A3_9CYAN</name>
<dbReference type="GO" id="GO:0003677">
    <property type="term" value="F:DNA binding"/>
    <property type="evidence" value="ECO:0007669"/>
    <property type="project" value="UniProtKB-KW"/>
</dbReference>
<dbReference type="EMBL" id="PVWJ01000096">
    <property type="protein sequence ID" value="PSB01634.1"/>
    <property type="molecule type" value="Genomic_DNA"/>
</dbReference>
<proteinExistence type="predicted"/>
<organism evidence="1 2">
    <name type="scientific">Merismopedia glauca CCAP 1448/3</name>
    <dbReference type="NCBI Taxonomy" id="1296344"/>
    <lineage>
        <taxon>Bacteria</taxon>
        <taxon>Bacillati</taxon>
        <taxon>Cyanobacteriota</taxon>
        <taxon>Cyanophyceae</taxon>
        <taxon>Synechococcales</taxon>
        <taxon>Merismopediaceae</taxon>
        <taxon>Merismopedia</taxon>
    </lineage>
</organism>
<protein>
    <submittedName>
        <fullName evidence="1">DNA-binding domain-containing protein</fullName>
    </submittedName>
</protein>
<reference evidence="1 2" key="1">
    <citation type="submission" date="2018-02" db="EMBL/GenBank/DDBJ databases">
        <authorList>
            <person name="Cohen D.B."/>
            <person name="Kent A.D."/>
        </authorList>
    </citation>
    <scope>NUCLEOTIDE SEQUENCE [LARGE SCALE GENOMIC DNA]</scope>
    <source>
        <strain evidence="1 2">CCAP 1448/3</strain>
    </source>
</reference>
<comment type="caution">
    <text evidence="1">The sequence shown here is derived from an EMBL/GenBank/DDBJ whole genome shotgun (WGS) entry which is preliminary data.</text>
</comment>
<evidence type="ECO:0000313" key="1">
    <source>
        <dbReference type="EMBL" id="PSB01634.1"/>
    </source>
</evidence>
<accession>A0A2T1C0A3</accession>
<evidence type="ECO:0000313" key="2">
    <source>
        <dbReference type="Proteomes" id="UP000238762"/>
    </source>
</evidence>
<gene>
    <name evidence="1" type="ORF">C7B64_17310</name>
</gene>
<keyword evidence="1" id="KW-0238">DNA-binding</keyword>